<accession>A0A1D2LS87</accession>
<keyword evidence="3" id="KW-1185">Reference proteome</keyword>
<sequence length="95" mass="10977">MRVIKKEYGLLIIALFPILNLMMQLGVPSLVNDKQMLFVFVNILSVSIIVFYTSIKILQNKKKVFLEKLIMLFGFVYSILIISLVCFLVVYSLQN</sequence>
<feature type="transmembrane region" description="Helical" evidence="1">
    <location>
        <begin position="37"/>
        <end position="58"/>
    </location>
</feature>
<protein>
    <submittedName>
        <fullName evidence="2">Uncharacterized protein</fullName>
    </submittedName>
</protein>
<gene>
    <name evidence="2" type="ORF">CNY62_12010</name>
</gene>
<reference evidence="2 3" key="1">
    <citation type="submission" date="2017-09" db="EMBL/GenBank/DDBJ databases">
        <title>Complete Genome Sequences of Two Strains of the Meat Spoilage Bacterium Brochothrix thermosphacta Isolated from Ground Chicken.</title>
        <authorList>
            <person name="Paoli G.C."/>
            <person name="Wijey C."/>
            <person name="Chen C.-Y."/>
            <person name="Nguyen L."/>
            <person name="Yan X."/>
            <person name="Irwin P.L."/>
        </authorList>
    </citation>
    <scope>NUCLEOTIDE SEQUENCE [LARGE SCALE GENOMIC DNA]</scope>
    <source>
        <strain evidence="2 3">BI</strain>
    </source>
</reference>
<dbReference type="EMBL" id="CP023483">
    <property type="protein sequence ID" value="ATF27025.1"/>
    <property type="molecule type" value="Genomic_DNA"/>
</dbReference>
<feature type="transmembrane region" description="Helical" evidence="1">
    <location>
        <begin position="70"/>
        <end position="93"/>
    </location>
</feature>
<name>A0A1D2LS87_BROTH</name>
<evidence type="ECO:0000313" key="2">
    <source>
        <dbReference type="EMBL" id="ATF27025.1"/>
    </source>
</evidence>
<keyword evidence="1" id="KW-0812">Transmembrane</keyword>
<dbReference type="Proteomes" id="UP000243591">
    <property type="component" value="Chromosome"/>
</dbReference>
<dbReference type="KEGG" id="bths:CNY62_12010"/>
<keyword evidence="1" id="KW-1133">Transmembrane helix</keyword>
<keyword evidence="1" id="KW-0472">Membrane</keyword>
<feature type="transmembrane region" description="Helical" evidence="1">
    <location>
        <begin position="7"/>
        <end position="25"/>
    </location>
</feature>
<organism evidence="2 3">
    <name type="scientific">Brochothrix thermosphacta</name>
    <name type="common">Microbacterium thermosphactum</name>
    <dbReference type="NCBI Taxonomy" id="2756"/>
    <lineage>
        <taxon>Bacteria</taxon>
        <taxon>Bacillati</taxon>
        <taxon>Bacillota</taxon>
        <taxon>Bacilli</taxon>
        <taxon>Bacillales</taxon>
        <taxon>Listeriaceae</taxon>
        <taxon>Brochothrix</taxon>
    </lineage>
</organism>
<proteinExistence type="predicted"/>
<evidence type="ECO:0000313" key="3">
    <source>
        <dbReference type="Proteomes" id="UP000243591"/>
    </source>
</evidence>
<evidence type="ECO:0000256" key="1">
    <source>
        <dbReference type="SAM" id="Phobius"/>
    </source>
</evidence>
<dbReference type="AlphaFoldDB" id="A0A1D2LS87"/>